<sequence>MRRLWLVVLLTVLFVTPQPAQAAPVQWDQPGPFAVVSEALDATHTVFRPADLGDGKHPVIVWGNGTGAVPAVYAGLLRHLASYGFVVAAANTVNSGTGREMLDGARTLVAENARPGSRYFGRIDTAHIGATGHSQGGGGAIAAGADPLVTTTVPIEPGPLGSVEALHGPVLFLGGQLDIIVPPALLVIPRYYAASHVPAVYGELAGATHFTPAGDGGGFRGAITAWFRFWLAGDEQARGVFFGPGCALCADPAWSKVLRNARALDV</sequence>
<feature type="domain" description="PET hydrolase/cutinase-like" evidence="2">
    <location>
        <begin position="30"/>
        <end position="236"/>
    </location>
</feature>
<evidence type="ECO:0000256" key="1">
    <source>
        <dbReference type="SAM" id="SignalP"/>
    </source>
</evidence>
<name>A0A1H4IEK0_9PSEU</name>
<dbReference type="PANTHER" id="PTHR33428:SF14">
    <property type="entry name" value="CARBOXYLESTERASE TYPE B DOMAIN-CONTAINING PROTEIN"/>
    <property type="match status" value="1"/>
</dbReference>
<accession>A0A1H4IEK0</accession>
<dbReference type="OrthoDB" id="9812672at2"/>
<dbReference type="Gene3D" id="3.40.50.1820">
    <property type="entry name" value="alpha/beta hydrolase"/>
    <property type="match status" value="1"/>
</dbReference>
<feature type="signal peptide" evidence="1">
    <location>
        <begin position="1"/>
        <end position="22"/>
    </location>
</feature>
<feature type="chain" id="PRO_5011439355" evidence="1">
    <location>
        <begin position="23"/>
        <end position="266"/>
    </location>
</feature>
<dbReference type="PANTHER" id="PTHR33428">
    <property type="entry name" value="CHLOROPHYLLASE-2, CHLOROPLASTIC"/>
    <property type="match status" value="1"/>
</dbReference>
<organism evidence="3 4">
    <name type="scientific">Amycolatopsis tolypomycina</name>
    <dbReference type="NCBI Taxonomy" id="208445"/>
    <lineage>
        <taxon>Bacteria</taxon>
        <taxon>Bacillati</taxon>
        <taxon>Actinomycetota</taxon>
        <taxon>Actinomycetes</taxon>
        <taxon>Pseudonocardiales</taxon>
        <taxon>Pseudonocardiaceae</taxon>
        <taxon>Amycolatopsis</taxon>
    </lineage>
</organism>
<dbReference type="SUPFAM" id="SSF53474">
    <property type="entry name" value="alpha/beta-Hydrolases"/>
    <property type="match status" value="1"/>
</dbReference>
<keyword evidence="3" id="KW-0378">Hydrolase</keyword>
<dbReference type="InterPro" id="IPR041127">
    <property type="entry name" value="PET_hydrolase/cutinase-like"/>
</dbReference>
<keyword evidence="4" id="KW-1185">Reference proteome</keyword>
<gene>
    <name evidence="3" type="ORF">SAMN04489727_0473</name>
</gene>
<reference evidence="4" key="1">
    <citation type="submission" date="2016-10" db="EMBL/GenBank/DDBJ databases">
        <authorList>
            <person name="Varghese N."/>
            <person name="Submissions S."/>
        </authorList>
    </citation>
    <scope>NUCLEOTIDE SEQUENCE [LARGE SCALE GENOMIC DNA]</scope>
    <source>
        <strain evidence="4">DSM 44544</strain>
    </source>
</reference>
<evidence type="ECO:0000313" key="4">
    <source>
        <dbReference type="Proteomes" id="UP000199622"/>
    </source>
</evidence>
<dbReference type="AlphaFoldDB" id="A0A1H4IEK0"/>
<dbReference type="GO" id="GO:0016787">
    <property type="term" value="F:hydrolase activity"/>
    <property type="evidence" value="ECO:0007669"/>
    <property type="project" value="UniProtKB-KW"/>
</dbReference>
<dbReference type="Pfam" id="PF12740">
    <property type="entry name" value="PETase"/>
    <property type="match status" value="1"/>
</dbReference>
<proteinExistence type="predicted"/>
<dbReference type="EMBL" id="FNSO01000002">
    <property type="protein sequence ID" value="SEB32353.1"/>
    <property type="molecule type" value="Genomic_DNA"/>
</dbReference>
<dbReference type="STRING" id="208445.SAMN04489727_0473"/>
<dbReference type="InterPro" id="IPR029058">
    <property type="entry name" value="AB_hydrolase_fold"/>
</dbReference>
<dbReference type="RefSeq" id="WP_091304196.1">
    <property type="nucleotide sequence ID" value="NZ_FNSO01000002.1"/>
</dbReference>
<evidence type="ECO:0000313" key="3">
    <source>
        <dbReference type="EMBL" id="SEB32353.1"/>
    </source>
</evidence>
<dbReference type="Proteomes" id="UP000199622">
    <property type="component" value="Unassembled WGS sequence"/>
</dbReference>
<protein>
    <submittedName>
        <fullName evidence="3">Alpha/beta hydrolase family protein</fullName>
    </submittedName>
</protein>
<keyword evidence="1" id="KW-0732">Signal</keyword>
<evidence type="ECO:0000259" key="2">
    <source>
        <dbReference type="Pfam" id="PF12740"/>
    </source>
</evidence>